<evidence type="ECO:0008006" key="4">
    <source>
        <dbReference type="Google" id="ProtNLM"/>
    </source>
</evidence>
<reference evidence="2 3" key="1">
    <citation type="journal article" date="2016" name="Genome Announc.">
        <title>Complete Genome Sequence of Thiostrepton-Producing Streptomyces laurentii ATCC 31255.</title>
        <authorList>
            <person name="Doi K."/>
            <person name="Fujino Y."/>
            <person name="Nagayoshi Y."/>
            <person name="Ohshima T."/>
            <person name="Ogata S."/>
        </authorList>
    </citation>
    <scope>NUCLEOTIDE SEQUENCE [LARGE SCALE GENOMIC DNA]</scope>
    <source>
        <strain evidence="2 3">ATCC 31255</strain>
    </source>
</reference>
<name>A0A160P5Q6_STRLU</name>
<sequence>MKTTKRIVAVGAAALLAVGVAAGSASADQYAPYIGYGYSNTHDGVQCVQHAINNSPTPYHDLAEDGVFGPDTYNGIIAFQKWWNAAVAAPPLQVDGVVGKSTGGPMQDWAADWGNKCTKALPSYPAP</sequence>
<dbReference type="InterPro" id="IPR036365">
    <property type="entry name" value="PGBD-like_sf"/>
</dbReference>
<feature type="signal peptide" evidence="1">
    <location>
        <begin position="1"/>
        <end position="27"/>
    </location>
</feature>
<evidence type="ECO:0000256" key="1">
    <source>
        <dbReference type="SAM" id="SignalP"/>
    </source>
</evidence>
<proteinExistence type="predicted"/>
<evidence type="ECO:0000313" key="3">
    <source>
        <dbReference type="Proteomes" id="UP000217676"/>
    </source>
</evidence>
<evidence type="ECO:0000313" key="2">
    <source>
        <dbReference type="EMBL" id="BAU87107.1"/>
    </source>
</evidence>
<dbReference type="RefSeq" id="WP_359883906.1">
    <property type="nucleotide sequence ID" value="NZ_JBEYHT010000068.1"/>
</dbReference>
<organism evidence="2 3">
    <name type="scientific">Streptomyces laurentii</name>
    <dbReference type="NCBI Taxonomy" id="39478"/>
    <lineage>
        <taxon>Bacteria</taxon>
        <taxon>Bacillati</taxon>
        <taxon>Actinomycetota</taxon>
        <taxon>Actinomycetes</taxon>
        <taxon>Kitasatosporales</taxon>
        <taxon>Streptomycetaceae</taxon>
        <taxon>Streptomyces</taxon>
    </lineage>
</organism>
<dbReference type="Proteomes" id="UP000217676">
    <property type="component" value="Chromosome"/>
</dbReference>
<protein>
    <recommendedName>
        <fullName evidence="4">Peptidoglycan binding-like domain-containing protein</fullName>
    </recommendedName>
</protein>
<gene>
    <name evidence="2" type="ORF">SLA_6238</name>
</gene>
<dbReference type="EMBL" id="AP017424">
    <property type="protein sequence ID" value="BAU87107.1"/>
    <property type="molecule type" value="Genomic_DNA"/>
</dbReference>
<dbReference type="Gene3D" id="1.10.101.10">
    <property type="entry name" value="PGBD-like superfamily/PGBD"/>
    <property type="match status" value="1"/>
</dbReference>
<keyword evidence="1" id="KW-0732">Signal</keyword>
<dbReference type="SUPFAM" id="SSF47090">
    <property type="entry name" value="PGBD-like"/>
    <property type="match status" value="1"/>
</dbReference>
<dbReference type="KEGG" id="slau:SLA_6238"/>
<accession>A0A160P5Q6</accession>
<dbReference type="InterPro" id="IPR036366">
    <property type="entry name" value="PGBDSf"/>
</dbReference>
<dbReference type="AlphaFoldDB" id="A0A160P5Q6"/>
<feature type="chain" id="PRO_5007818205" description="Peptidoglycan binding-like domain-containing protein" evidence="1">
    <location>
        <begin position="28"/>
        <end position="127"/>
    </location>
</feature>
<keyword evidence="3" id="KW-1185">Reference proteome</keyword>